<dbReference type="Pfam" id="PF01551">
    <property type="entry name" value="Peptidase_M23"/>
    <property type="match status" value="1"/>
</dbReference>
<evidence type="ECO:0000259" key="3">
    <source>
        <dbReference type="Pfam" id="PF01551"/>
    </source>
</evidence>
<gene>
    <name evidence="4" type="ORF">KM031_06995</name>
</gene>
<feature type="domain" description="M23ase beta-sheet core" evidence="3">
    <location>
        <begin position="260"/>
        <end position="367"/>
    </location>
</feature>
<dbReference type="InterPro" id="IPR016047">
    <property type="entry name" value="M23ase_b-sheet_dom"/>
</dbReference>
<dbReference type="EMBL" id="CP076361">
    <property type="protein sequence ID" value="QWK91613.1"/>
    <property type="molecule type" value="Genomic_DNA"/>
</dbReference>
<reference evidence="4" key="1">
    <citation type="submission" date="2021-06" db="EMBL/GenBank/DDBJ databases">
        <title>Direct submission.</title>
        <authorList>
            <person name="Lee C.-S."/>
            <person name="Jin L."/>
        </authorList>
    </citation>
    <scope>NUCLEOTIDE SEQUENCE</scope>
    <source>
        <strain evidence="4">Con5</strain>
    </source>
</reference>
<feature type="signal peptide" evidence="2">
    <location>
        <begin position="1"/>
        <end position="22"/>
    </location>
</feature>
<evidence type="ECO:0000256" key="2">
    <source>
        <dbReference type="SAM" id="SignalP"/>
    </source>
</evidence>
<dbReference type="CDD" id="cd12797">
    <property type="entry name" value="M23_peptidase"/>
    <property type="match status" value="1"/>
</dbReference>
<proteinExistence type="predicted"/>
<name>A0A975S327_9RHOB</name>
<dbReference type="Proteomes" id="UP000679352">
    <property type="component" value="Chromosome"/>
</dbReference>
<dbReference type="Gene3D" id="2.70.70.10">
    <property type="entry name" value="Glucose Permease (Domain IIA)"/>
    <property type="match status" value="1"/>
</dbReference>
<evidence type="ECO:0000313" key="4">
    <source>
        <dbReference type="EMBL" id="QWK91613.1"/>
    </source>
</evidence>
<keyword evidence="5" id="KW-1185">Reference proteome</keyword>
<protein>
    <submittedName>
        <fullName evidence="4">Peptidoglycan DD-metalloendopeptidase family protein</fullName>
    </submittedName>
</protein>
<dbReference type="AlphaFoldDB" id="A0A975S327"/>
<dbReference type="KEGG" id="gfu:KM031_06995"/>
<feature type="coiled-coil region" evidence="1">
    <location>
        <begin position="26"/>
        <end position="59"/>
    </location>
</feature>
<feature type="chain" id="PRO_5037018311" evidence="2">
    <location>
        <begin position="23"/>
        <end position="384"/>
    </location>
</feature>
<keyword evidence="2" id="KW-0732">Signal</keyword>
<organism evidence="4 5">
    <name type="scientific">Gemmobacter fulvus</name>
    <dbReference type="NCBI Taxonomy" id="2840474"/>
    <lineage>
        <taxon>Bacteria</taxon>
        <taxon>Pseudomonadati</taxon>
        <taxon>Pseudomonadota</taxon>
        <taxon>Alphaproteobacteria</taxon>
        <taxon>Rhodobacterales</taxon>
        <taxon>Paracoccaceae</taxon>
        <taxon>Gemmobacter</taxon>
    </lineage>
</organism>
<dbReference type="RefSeq" id="WP_215503803.1">
    <property type="nucleotide sequence ID" value="NZ_CP076361.1"/>
</dbReference>
<evidence type="ECO:0000256" key="1">
    <source>
        <dbReference type="SAM" id="Coils"/>
    </source>
</evidence>
<keyword evidence="1" id="KW-0175">Coiled coil</keyword>
<sequence>MIRRSTALAFALCLVFGGAAHAVTVAEQAQAAAVDLQKAVQALDAAREARDRVQALTQTIGAYELGLGALRENLRQASIREATLVLQFEAKRDRVAQLVGVLSRMEADPAPLLLLHPSGPLGTVRSGMMIADVTPALQAEAEAMRVQLQEVRDLRALQVSAGKTLSDGLRVAQEARTALSKAISDRTELPRRFTEDPEVLRGLLESADTLDAFAGGLALNETESDGMADFGFGRGMLPLPVLGTLLRRPDEADGAGVRRPGMVLATRKQALVTAPWSGTIRYRGPLLNFGNVIILEPGAGYLLVLAGLETVYGEVGEVIASGAPLGLMGGGEPGMDEFLVSAQDGGGARDTETLYVELRQGSEPVDPMPWFAATAPLAEAQQEP</sequence>
<evidence type="ECO:0000313" key="5">
    <source>
        <dbReference type="Proteomes" id="UP000679352"/>
    </source>
</evidence>
<accession>A0A975S327</accession>
<dbReference type="SUPFAM" id="SSF51261">
    <property type="entry name" value="Duplicated hybrid motif"/>
    <property type="match status" value="1"/>
</dbReference>
<dbReference type="InterPro" id="IPR011055">
    <property type="entry name" value="Dup_hybrid_motif"/>
</dbReference>